<dbReference type="GO" id="GO:0016787">
    <property type="term" value="F:hydrolase activity"/>
    <property type="evidence" value="ECO:0007669"/>
    <property type="project" value="UniProtKB-KW"/>
</dbReference>
<dbReference type="Gene3D" id="1.10.10.2520">
    <property type="entry name" value="Cell wall hydrolase SleB, domain 1"/>
    <property type="match status" value="1"/>
</dbReference>
<evidence type="ECO:0000259" key="1">
    <source>
        <dbReference type="Pfam" id="PF07486"/>
    </source>
</evidence>
<evidence type="ECO:0000313" key="2">
    <source>
        <dbReference type="EMBL" id="MCX2561087.1"/>
    </source>
</evidence>
<organism evidence="2 3">
    <name type="scientific">Acetobacter farinalis</name>
    <dbReference type="NCBI Taxonomy" id="1260984"/>
    <lineage>
        <taxon>Bacteria</taxon>
        <taxon>Pseudomonadati</taxon>
        <taxon>Pseudomonadota</taxon>
        <taxon>Alphaproteobacteria</taxon>
        <taxon>Acetobacterales</taxon>
        <taxon>Acetobacteraceae</taxon>
        <taxon>Acetobacter</taxon>
    </lineage>
</organism>
<protein>
    <submittedName>
        <fullName evidence="2">Cell wall hydrolase</fullName>
    </submittedName>
</protein>
<gene>
    <name evidence="2" type="ORF">OQ252_06705</name>
</gene>
<dbReference type="InterPro" id="IPR011105">
    <property type="entry name" value="Cell_wall_hydrolase_SleB"/>
</dbReference>
<name>A0ABT3Q729_9PROT</name>
<dbReference type="EMBL" id="JAPIUX010000004">
    <property type="protein sequence ID" value="MCX2561087.1"/>
    <property type="molecule type" value="Genomic_DNA"/>
</dbReference>
<accession>A0ABT3Q729</accession>
<evidence type="ECO:0000313" key="3">
    <source>
        <dbReference type="Proteomes" id="UP001526446"/>
    </source>
</evidence>
<comment type="caution">
    <text evidence="2">The sequence shown here is derived from an EMBL/GenBank/DDBJ whole genome shotgun (WGS) entry which is preliminary data.</text>
</comment>
<feature type="domain" description="Cell wall hydrolase SleB" evidence="1">
    <location>
        <begin position="18"/>
        <end position="129"/>
    </location>
</feature>
<proteinExistence type="predicted"/>
<dbReference type="RefSeq" id="WP_166121235.1">
    <property type="nucleotide sequence ID" value="NZ_JAPIUX010000004.1"/>
</dbReference>
<dbReference type="Pfam" id="PF07486">
    <property type="entry name" value="Hydrolase_2"/>
    <property type="match status" value="1"/>
</dbReference>
<dbReference type="Proteomes" id="UP001526446">
    <property type="component" value="Unassembled WGS sequence"/>
</dbReference>
<reference evidence="2 3" key="1">
    <citation type="submission" date="2022-11" db="EMBL/GenBank/DDBJ databases">
        <title>Genome sequencing of Acetobacter type strain.</title>
        <authorList>
            <person name="Heo J."/>
            <person name="Lee D."/>
            <person name="Han B.-H."/>
            <person name="Hong S.-B."/>
            <person name="Kwon S.-W."/>
        </authorList>
    </citation>
    <scope>NUCLEOTIDE SEQUENCE [LARGE SCALE GENOMIC DNA]</scope>
    <source>
        <strain evidence="2 3">KACC 21251</strain>
    </source>
</reference>
<keyword evidence="3" id="KW-1185">Reference proteome</keyword>
<dbReference type="InterPro" id="IPR042047">
    <property type="entry name" value="SleB_dom1"/>
</dbReference>
<sequence>MKSPVDIAARTAWGEARGEGVAGLHAVLNVIANRVAQPGWWGHDIVSVCTARSQFSCWNMTDPNRSALLRVTRADPQFRQALDLALLLLRQTLPDSTGGADHYYDWRSKAPLWAQPQFYTKTLGHHAFYRIGLKGDAS</sequence>
<keyword evidence="2" id="KW-0378">Hydrolase</keyword>